<gene>
    <name evidence="9" type="ORF">MKW35_04425</name>
</gene>
<dbReference type="Pfam" id="PF13181">
    <property type="entry name" value="TPR_8"/>
    <property type="match status" value="1"/>
</dbReference>
<keyword evidence="8" id="KW-0732">Signal</keyword>
<evidence type="ECO:0000256" key="6">
    <source>
        <dbReference type="PROSITE-ProRule" id="PRU00339"/>
    </source>
</evidence>
<dbReference type="InterPro" id="IPR051476">
    <property type="entry name" value="Bac_ResReg_Asp_Phosphatase"/>
</dbReference>
<sequence length="524" mass="60337">MVYYLKLLLTSCFIILSVFGQAQDSITSFQVDVKFTNLKSQLKDARFKEDSLVIATIYTKLGDFYLNLGLDSEAVKEYHLAQDYHNNKDTLFVWLNARLAQIHLGFKQFDEAKSFLKESLEVANYLDYKKGLAKANALLGSVSEKEQRYDDALKYQNTSLELYQTLKDSTGLAITNENIGSIYEDLEQYDVAYRYFLKAFNYAKNSTSDTRNNILNNLGDANRKSGIYDKALFYTEQALSLALQTKNGSQQESALKDMARTYAEMGDFEKAYQYLSNQTVANEQELKRHNAELVSSLQILHEVKERENQLELLSKQNEISKQRQLVIVLFAVALTVVFFAILVYFKKKKKQEKTILQFKQQLLKADLEKKTSEEKALKREIDIQVSALTNYSLNLAQKNKMLADVSRTLINVKDRNSEFIKSKLESMAKDIDFELSQQNEWSELLGFFGQIHPGFFDKLKAEAIEELSTSDLRLCMLIRLNLSSKDMASILHITPDSVRIARYRMRKKLPLQPKEKLDVFLANV</sequence>
<evidence type="ECO:0000256" key="2">
    <source>
        <dbReference type="ARBA" id="ARBA00022490"/>
    </source>
</evidence>
<dbReference type="SMART" id="SM00028">
    <property type="entry name" value="TPR"/>
    <property type="match status" value="6"/>
</dbReference>
<feature type="signal peptide" evidence="8">
    <location>
        <begin position="1"/>
        <end position="22"/>
    </location>
</feature>
<protein>
    <submittedName>
        <fullName evidence="9">Tetratricopeptide repeat protein</fullName>
    </submittedName>
</protein>
<keyword evidence="7" id="KW-0812">Transmembrane</keyword>
<dbReference type="InterPro" id="IPR016032">
    <property type="entry name" value="Sig_transdc_resp-reg_C-effctor"/>
</dbReference>
<organism evidence="9 10">
    <name type="scientific">Aestuariibaculum lutulentum</name>
    <dbReference type="NCBI Taxonomy" id="2920935"/>
    <lineage>
        <taxon>Bacteria</taxon>
        <taxon>Pseudomonadati</taxon>
        <taxon>Bacteroidota</taxon>
        <taxon>Flavobacteriia</taxon>
        <taxon>Flavobacteriales</taxon>
        <taxon>Flavobacteriaceae</taxon>
    </lineage>
</organism>
<keyword evidence="10" id="KW-1185">Reference proteome</keyword>
<keyword evidence="7" id="KW-1133">Transmembrane helix</keyword>
<keyword evidence="7" id="KW-0472">Membrane</keyword>
<dbReference type="InterPro" id="IPR019734">
    <property type="entry name" value="TPR_rpt"/>
</dbReference>
<dbReference type="SUPFAM" id="SSF46894">
    <property type="entry name" value="C-terminal effector domain of the bipartite response regulators"/>
    <property type="match status" value="1"/>
</dbReference>
<evidence type="ECO:0000256" key="7">
    <source>
        <dbReference type="SAM" id="Phobius"/>
    </source>
</evidence>
<evidence type="ECO:0000256" key="3">
    <source>
        <dbReference type="ARBA" id="ARBA00022737"/>
    </source>
</evidence>
<dbReference type="Proteomes" id="UP001156141">
    <property type="component" value="Unassembled WGS sequence"/>
</dbReference>
<feature type="repeat" description="TPR" evidence="6">
    <location>
        <begin position="173"/>
        <end position="206"/>
    </location>
</feature>
<comment type="similarity">
    <text evidence="5">Belongs to the Rap family.</text>
</comment>
<dbReference type="PROSITE" id="PS50005">
    <property type="entry name" value="TPR"/>
    <property type="match status" value="1"/>
</dbReference>
<comment type="caution">
    <text evidence="9">The sequence shown here is derived from an EMBL/GenBank/DDBJ whole genome shotgun (WGS) entry which is preliminary data.</text>
</comment>
<evidence type="ECO:0000313" key="9">
    <source>
        <dbReference type="EMBL" id="MCH4551854.1"/>
    </source>
</evidence>
<evidence type="ECO:0000313" key="10">
    <source>
        <dbReference type="Proteomes" id="UP001156141"/>
    </source>
</evidence>
<dbReference type="Gene3D" id="1.25.40.10">
    <property type="entry name" value="Tetratricopeptide repeat domain"/>
    <property type="match status" value="2"/>
</dbReference>
<evidence type="ECO:0000256" key="8">
    <source>
        <dbReference type="SAM" id="SignalP"/>
    </source>
</evidence>
<feature type="transmembrane region" description="Helical" evidence="7">
    <location>
        <begin position="325"/>
        <end position="345"/>
    </location>
</feature>
<feature type="chain" id="PRO_5045523208" evidence="8">
    <location>
        <begin position="23"/>
        <end position="524"/>
    </location>
</feature>
<dbReference type="PANTHER" id="PTHR46630:SF1">
    <property type="entry name" value="TETRATRICOPEPTIDE REPEAT PROTEIN 29"/>
    <property type="match status" value="1"/>
</dbReference>
<keyword evidence="3" id="KW-0677">Repeat</keyword>
<dbReference type="RefSeq" id="WP_240572177.1">
    <property type="nucleotide sequence ID" value="NZ_CP136709.1"/>
</dbReference>
<dbReference type="PANTHER" id="PTHR46630">
    <property type="entry name" value="TETRATRICOPEPTIDE REPEAT PROTEIN 29"/>
    <property type="match status" value="1"/>
</dbReference>
<evidence type="ECO:0000256" key="4">
    <source>
        <dbReference type="ARBA" id="ARBA00022803"/>
    </source>
</evidence>
<evidence type="ECO:0000256" key="1">
    <source>
        <dbReference type="ARBA" id="ARBA00004496"/>
    </source>
</evidence>
<evidence type="ECO:0000256" key="5">
    <source>
        <dbReference type="ARBA" id="ARBA00038253"/>
    </source>
</evidence>
<dbReference type="Pfam" id="PF13424">
    <property type="entry name" value="TPR_12"/>
    <property type="match status" value="1"/>
</dbReference>
<dbReference type="SUPFAM" id="SSF48452">
    <property type="entry name" value="TPR-like"/>
    <property type="match status" value="2"/>
</dbReference>
<comment type="subcellular location">
    <subcellularLocation>
        <location evidence="1">Cytoplasm</location>
    </subcellularLocation>
</comment>
<dbReference type="EMBL" id="JAKVQD010000001">
    <property type="protein sequence ID" value="MCH4551854.1"/>
    <property type="molecule type" value="Genomic_DNA"/>
</dbReference>
<name>A0ABS9RI38_9FLAO</name>
<keyword evidence="4 6" id="KW-0802">TPR repeat</keyword>
<keyword evidence="2" id="KW-0963">Cytoplasm</keyword>
<reference evidence="9" key="1">
    <citation type="submission" date="2022-02" db="EMBL/GenBank/DDBJ databases">
        <title>Aestuariibaculum sp., a marine bacterium isolated from sediment in Guangxi.</title>
        <authorList>
            <person name="Ying J."/>
        </authorList>
    </citation>
    <scope>NUCLEOTIDE SEQUENCE</scope>
    <source>
        <strain evidence="9">L182</strain>
    </source>
</reference>
<proteinExistence type="inferred from homology"/>
<accession>A0ABS9RI38</accession>
<dbReference type="InterPro" id="IPR011990">
    <property type="entry name" value="TPR-like_helical_dom_sf"/>
</dbReference>